<feature type="region of interest" description="Disordered" evidence="1">
    <location>
        <begin position="1"/>
        <end position="32"/>
    </location>
</feature>
<accession>A0A4U5M9M5</accession>
<dbReference type="EMBL" id="AZBU02000009">
    <property type="protein sequence ID" value="TKR65323.1"/>
    <property type="molecule type" value="Genomic_DNA"/>
</dbReference>
<organism evidence="2 3">
    <name type="scientific">Steinernema carpocapsae</name>
    <name type="common">Entomopathogenic nematode</name>
    <dbReference type="NCBI Taxonomy" id="34508"/>
    <lineage>
        <taxon>Eukaryota</taxon>
        <taxon>Metazoa</taxon>
        <taxon>Ecdysozoa</taxon>
        <taxon>Nematoda</taxon>
        <taxon>Chromadorea</taxon>
        <taxon>Rhabditida</taxon>
        <taxon>Tylenchina</taxon>
        <taxon>Panagrolaimomorpha</taxon>
        <taxon>Strongyloidoidea</taxon>
        <taxon>Steinernematidae</taxon>
        <taxon>Steinernema</taxon>
    </lineage>
</organism>
<protein>
    <submittedName>
        <fullName evidence="2">Uncharacterized protein</fullName>
    </submittedName>
</protein>
<proteinExistence type="predicted"/>
<dbReference type="AlphaFoldDB" id="A0A4U5M9M5"/>
<reference evidence="2 3" key="1">
    <citation type="journal article" date="2015" name="Genome Biol.">
        <title>Comparative genomics of Steinernema reveals deeply conserved gene regulatory networks.</title>
        <authorList>
            <person name="Dillman A.R."/>
            <person name="Macchietto M."/>
            <person name="Porter C.F."/>
            <person name="Rogers A."/>
            <person name="Williams B."/>
            <person name="Antoshechkin I."/>
            <person name="Lee M.M."/>
            <person name="Goodwin Z."/>
            <person name="Lu X."/>
            <person name="Lewis E.E."/>
            <person name="Goodrich-Blair H."/>
            <person name="Stock S.P."/>
            <person name="Adams B.J."/>
            <person name="Sternberg P.W."/>
            <person name="Mortazavi A."/>
        </authorList>
    </citation>
    <scope>NUCLEOTIDE SEQUENCE [LARGE SCALE GENOMIC DNA]</scope>
    <source>
        <strain evidence="2 3">ALL</strain>
    </source>
</reference>
<sequence>MKIVNDQLKAQNKEYAEKEQIHSEKTSEEADHTSIEVLEELSKLKQKLTEQCKHTLTQIQANTKKKQIIAKHEEENRALKNENDQKLAELEAEIESKNKNIWQQGFAHARTNERLDWLESENRILEGKVRNLEKAFGDQGPDLTALKLQNRKRSIQRKDLKVEVVLTKSCPTVLHKNQ</sequence>
<evidence type="ECO:0000313" key="2">
    <source>
        <dbReference type="EMBL" id="TKR65323.1"/>
    </source>
</evidence>
<reference evidence="2 3" key="2">
    <citation type="journal article" date="2019" name="G3 (Bethesda)">
        <title>Hybrid Assembly of the Genome of the Entomopathogenic Nematode Steinernema carpocapsae Identifies the X-Chromosome.</title>
        <authorList>
            <person name="Serra L."/>
            <person name="Macchietto M."/>
            <person name="Macias-Munoz A."/>
            <person name="McGill C.J."/>
            <person name="Rodriguez I.M."/>
            <person name="Rodriguez B."/>
            <person name="Murad R."/>
            <person name="Mortazavi A."/>
        </authorList>
    </citation>
    <scope>NUCLEOTIDE SEQUENCE [LARGE SCALE GENOMIC DNA]</scope>
    <source>
        <strain evidence="2 3">ALL</strain>
    </source>
</reference>
<evidence type="ECO:0000256" key="1">
    <source>
        <dbReference type="SAM" id="MobiDB-lite"/>
    </source>
</evidence>
<dbReference type="Proteomes" id="UP000298663">
    <property type="component" value="Unassembled WGS sequence"/>
</dbReference>
<evidence type="ECO:0000313" key="3">
    <source>
        <dbReference type="Proteomes" id="UP000298663"/>
    </source>
</evidence>
<keyword evidence="3" id="KW-1185">Reference proteome</keyword>
<feature type="compositionally biased region" description="Basic and acidic residues" evidence="1">
    <location>
        <begin position="11"/>
        <end position="32"/>
    </location>
</feature>
<name>A0A4U5M9M5_STECR</name>
<comment type="caution">
    <text evidence="2">The sequence shown here is derived from an EMBL/GenBank/DDBJ whole genome shotgun (WGS) entry which is preliminary data.</text>
</comment>
<gene>
    <name evidence="2" type="ORF">L596_025742</name>
</gene>